<keyword evidence="6" id="KW-0275">Fatty acid biosynthesis</keyword>
<dbReference type="PATRIC" id="fig|2754.20.peg.2248"/>
<dbReference type="STRING" id="2754.EH55_07325"/>
<keyword evidence="9" id="KW-1185">Reference proteome</keyword>
<dbReference type="NCBIfam" id="TIGR01830">
    <property type="entry name" value="3oxo_ACP_reduc"/>
    <property type="match status" value="1"/>
</dbReference>
<dbReference type="SUPFAM" id="SSF51735">
    <property type="entry name" value="NAD(P)-binding Rossmann-fold domains"/>
    <property type="match status" value="1"/>
</dbReference>
<comment type="caution">
    <text evidence="8">The sequence shown here is derived from an EMBL/GenBank/DDBJ whole genome shotgun (WGS) entry which is preliminary data.</text>
</comment>
<keyword evidence="6" id="KW-0444">Lipid biosynthesis</keyword>
<dbReference type="SMART" id="SM00822">
    <property type="entry name" value="PKS_KR"/>
    <property type="match status" value="1"/>
</dbReference>
<evidence type="ECO:0000256" key="5">
    <source>
        <dbReference type="PIRSR" id="PIRSR611284-2"/>
    </source>
</evidence>
<comment type="function">
    <text evidence="6">Catalyzes the NADPH-dependent reduction of beta-ketoacyl-ACP substrates to beta-hydroxyacyl-ACP products, the first reductive step in the elongation cycle of fatty acid biosynthesis.</text>
</comment>
<dbReference type="Proteomes" id="UP000027665">
    <property type="component" value="Unassembled WGS sequence"/>
</dbReference>
<sequence length="245" mass="25203">MEDKVALVTGAGRGIGRAIALELASKDCAVALNYAHSAEAANEAAAEIIKSGGRAAAFKADVSNAAEVKEMFSAAAASLGSVNILVCNAGITKDALLMRMKEEEWDGVLATNLKSLFICAKEAVRPMLKGRWGRIIAISSVNALRGSAGQCNYAAAKAGMLGFVKSLAREVAAKGITVNAIAPGFIDTDMTASLSPELRAKFIEAIPAARIGTPQDVAKAAAFLASEDASYIQGQVIAVDGGITM</sequence>
<dbReference type="EMBL" id="JMKI01000037">
    <property type="protein sequence ID" value="KEJ91776.1"/>
    <property type="molecule type" value="Genomic_DNA"/>
</dbReference>
<keyword evidence="3 6" id="KW-0560">Oxidoreductase</keyword>
<dbReference type="CDD" id="cd05333">
    <property type="entry name" value="BKR_SDR_c"/>
    <property type="match status" value="1"/>
</dbReference>
<comment type="similarity">
    <text evidence="1 6">Belongs to the short-chain dehydrogenases/reductases (SDR) family.</text>
</comment>
<evidence type="ECO:0000256" key="3">
    <source>
        <dbReference type="ARBA" id="ARBA00023002"/>
    </source>
</evidence>
<dbReference type="PROSITE" id="PS00061">
    <property type="entry name" value="ADH_SHORT"/>
    <property type="match status" value="1"/>
</dbReference>
<evidence type="ECO:0000259" key="7">
    <source>
        <dbReference type="SMART" id="SM00822"/>
    </source>
</evidence>
<dbReference type="InterPro" id="IPR002347">
    <property type="entry name" value="SDR_fam"/>
</dbReference>
<keyword evidence="6" id="KW-0276">Fatty acid metabolism</keyword>
<dbReference type="Gene3D" id="3.40.50.720">
    <property type="entry name" value="NAD(P)-binding Rossmann-like Domain"/>
    <property type="match status" value="1"/>
</dbReference>
<dbReference type="PANTHER" id="PTHR42879">
    <property type="entry name" value="3-OXOACYL-(ACYL-CARRIER-PROTEIN) REDUCTASE"/>
    <property type="match status" value="1"/>
</dbReference>
<protein>
    <recommendedName>
        <fullName evidence="6">3-oxoacyl-[acyl-carrier-protein] reductase</fullName>
        <ecNumber evidence="6">1.1.1.100</ecNumber>
    </recommendedName>
</protein>
<dbReference type="InterPro" id="IPR011284">
    <property type="entry name" value="3oxo_ACP_reduc"/>
</dbReference>
<feature type="binding site" evidence="5">
    <location>
        <begin position="10"/>
        <end position="13"/>
    </location>
    <ligand>
        <name>NADP(+)</name>
        <dbReference type="ChEBI" id="CHEBI:58349"/>
    </ligand>
</feature>
<evidence type="ECO:0000256" key="1">
    <source>
        <dbReference type="ARBA" id="ARBA00006484"/>
    </source>
</evidence>
<dbReference type="PANTHER" id="PTHR42879:SF2">
    <property type="entry name" value="3-OXOACYL-[ACYL-CARRIER-PROTEIN] REDUCTASE FABG"/>
    <property type="match status" value="1"/>
</dbReference>
<dbReference type="RefSeq" id="WP_037977114.1">
    <property type="nucleotide sequence ID" value="NZ_JMKI01000037.1"/>
</dbReference>
<organism evidence="8 9">
    <name type="scientific">Synergistes jonesii</name>
    <dbReference type="NCBI Taxonomy" id="2754"/>
    <lineage>
        <taxon>Bacteria</taxon>
        <taxon>Thermotogati</taxon>
        <taxon>Synergistota</taxon>
        <taxon>Synergistia</taxon>
        <taxon>Synergistales</taxon>
        <taxon>Synergistaceae</taxon>
        <taxon>Synergistes</taxon>
    </lineage>
</organism>
<feature type="domain" description="Ketoreductase" evidence="7">
    <location>
        <begin position="4"/>
        <end position="184"/>
    </location>
</feature>
<feature type="active site" description="Proton acceptor" evidence="4">
    <location>
        <position position="153"/>
    </location>
</feature>
<proteinExistence type="inferred from homology"/>
<dbReference type="GO" id="GO:0051287">
    <property type="term" value="F:NAD binding"/>
    <property type="evidence" value="ECO:0007669"/>
    <property type="project" value="UniProtKB-UniRule"/>
</dbReference>
<name>A0A073IQK9_9BACT</name>
<gene>
    <name evidence="8" type="ORF">EH55_07325</name>
</gene>
<dbReference type="InterPro" id="IPR050259">
    <property type="entry name" value="SDR"/>
</dbReference>
<evidence type="ECO:0000313" key="8">
    <source>
        <dbReference type="EMBL" id="KEJ91776.1"/>
    </source>
</evidence>
<evidence type="ECO:0000313" key="9">
    <source>
        <dbReference type="Proteomes" id="UP000027665"/>
    </source>
</evidence>
<comment type="pathway">
    <text evidence="6">Lipid metabolism; fatty acid biosynthesis.</text>
</comment>
<dbReference type="PRINTS" id="PR00081">
    <property type="entry name" value="GDHRDH"/>
</dbReference>
<dbReference type="AlphaFoldDB" id="A0A073IQK9"/>
<feature type="binding site" evidence="5">
    <location>
        <begin position="153"/>
        <end position="157"/>
    </location>
    <ligand>
        <name>NADP(+)</name>
        <dbReference type="ChEBI" id="CHEBI:58349"/>
    </ligand>
</feature>
<dbReference type="FunFam" id="3.40.50.720:FF:000115">
    <property type="entry name" value="3-oxoacyl-[acyl-carrier-protein] reductase FabG"/>
    <property type="match status" value="1"/>
</dbReference>
<dbReference type="NCBIfam" id="NF005559">
    <property type="entry name" value="PRK07231.1"/>
    <property type="match status" value="1"/>
</dbReference>
<feature type="binding site" evidence="5">
    <location>
        <position position="88"/>
    </location>
    <ligand>
        <name>NADP(+)</name>
        <dbReference type="ChEBI" id="CHEBI:58349"/>
    </ligand>
</feature>
<dbReference type="InterPro" id="IPR020904">
    <property type="entry name" value="Sc_DH/Rdtase_CS"/>
</dbReference>
<accession>A0A073IQK9</accession>
<dbReference type="GO" id="GO:0006633">
    <property type="term" value="P:fatty acid biosynthetic process"/>
    <property type="evidence" value="ECO:0007669"/>
    <property type="project" value="UniProtKB-UniPathway"/>
</dbReference>
<dbReference type="InterPro" id="IPR057326">
    <property type="entry name" value="KR_dom"/>
</dbReference>
<comment type="catalytic activity">
    <reaction evidence="6">
        <text>a (3R)-hydroxyacyl-[ACP] + NADP(+) = a 3-oxoacyl-[ACP] + NADPH + H(+)</text>
        <dbReference type="Rhea" id="RHEA:17397"/>
        <dbReference type="Rhea" id="RHEA-COMP:9916"/>
        <dbReference type="Rhea" id="RHEA-COMP:9945"/>
        <dbReference type="ChEBI" id="CHEBI:15378"/>
        <dbReference type="ChEBI" id="CHEBI:57783"/>
        <dbReference type="ChEBI" id="CHEBI:58349"/>
        <dbReference type="ChEBI" id="CHEBI:78776"/>
        <dbReference type="ChEBI" id="CHEBI:78827"/>
        <dbReference type="EC" id="1.1.1.100"/>
    </reaction>
</comment>
<dbReference type="UniPathway" id="UPA00094"/>
<dbReference type="EC" id="1.1.1.100" evidence="6"/>
<feature type="binding site" evidence="5">
    <location>
        <position position="186"/>
    </location>
    <ligand>
        <name>NADP(+)</name>
        <dbReference type="ChEBI" id="CHEBI:58349"/>
    </ligand>
</feature>
<dbReference type="InterPro" id="IPR036291">
    <property type="entry name" value="NAD(P)-bd_dom_sf"/>
</dbReference>
<dbReference type="Pfam" id="PF13561">
    <property type="entry name" value="adh_short_C2"/>
    <property type="match status" value="1"/>
</dbReference>
<dbReference type="PRINTS" id="PR00080">
    <property type="entry name" value="SDRFAMILY"/>
</dbReference>
<reference evidence="8 9" key="1">
    <citation type="submission" date="2014-04" db="EMBL/GenBank/DDBJ databases">
        <title>Draft Genome Sequence of Synergistes jonesii.</title>
        <authorList>
            <person name="Coil D.A."/>
            <person name="Eisen J.A."/>
            <person name="Holland-Moritz H.E."/>
        </authorList>
    </citation>
    <scope>NUCLEOTIDE SEQUENCE [LARGE SCALE GENOMIC DNA]</scope>
    <source>
        <strain evidence="8 9">78-1</strain>
    </source>
</reference>
<evidence type="ECO:0000256" key="4">
    <source>
        <dbReference type="PIRSR" id="PIRSR611284-1"/>
    </source>
</evidence>
<dbReference type="GO" id="GO:0004316">
    <property type="term" value="F:3-oxoacyl-[acyl-carrier-protein] reductase (NADPH) activity"/>
    <property type="evidence" value="ECO:0007669"/>
    <property type="project" value="UniProtKB-UniRule"/>
</dbReference>
<evidence type="ECO:0000256" key="6">
    <source>
        <dbReference type="RuleBase" id="RU366074"/>
    </source>
</evidence>
<dbReference type="eggNOG" id="COG1028">
    <property type="taxonomic scope" value="Bacteria"/>
</dbReference>
<dbReference type="OrthoDB" id="9803333at2"/>
<dbReference type="NCBIfam" id="NF009466">
    <property type="entry name" value="PRK12826.1-2"/>
    <property type="match status" value="1"/>
</dbReference>
<keyword evidence="6" id="KW-0443">Lipid metabolism</keyword>
<keyword evidence="2 5" id="KW-0521">NADP</keyword>
<evidence type="ECO:0000256" key="2">
    <source>
        <dbReference type="ARBA" id="ARBA00022857"/>
    </source>
</evidence>
<comment type="subunit">
    <text evidence="6">Homotetramer.</text>
</comment>
<dbReference type="GeneID" id="90984053"/>